<feature type="chain" id="PRO_5011495512" evidence="2">
    <location>
        <begin position="20"/>
        <end position="240"/>
    </location>
</feature>
<gene>
    <name evidence="4" type="ORF">SAMN04487935_3485</name>
</gene>
<evidence type="ECO:0000256" key="2">
    <source>
        <dbReference type="SAM" id="SignalP"/>
    </source>
</evidence>
<reference evidence="4 5" key="1">
    <citation type="submission" date="2016-10" db="EMBL/GenBank/DDBJ databases">
        <authorList>
            <person name="de Groot N.N."/>
        </authorList>
    </citation>
    <scope>NUCLEOTIDE SEQUENCE [LARGE SCALE GENOMIC DNA]</scope>
    <source>
        <strain evidence="4 5">CGMCC 1.10076</strain>
    </source>
</reference>
<dbReference type="InterPro" id="IPR038670">
    <property type="entry name" value="HslJ-like_sf"/>
</dbReference>
<dbReference type="Gene3D" id="2.40.128.270">
    <property type="match status" value="1"/>
</dbReference>
<dbReference type="RefSeq" id="WP_170227589.1">
    <property type="nucleotide sequence ID" value="NZ_BKAI01000010.1"/>
</dbReference>
<keyword evidence="1 2" id="KW-0732">Signal</keyword>
<organism evidence="4 5">
    <name type="scientific">Flavobacterium noncentrifugens</name>
    <dbReference type="NCBI Taxonomy" id="1128970"/>
    <lineage>
        <taxon>Bacteria</taxon>
        <taxon>Pseudomonadati</taxon>
        <taxon>Bacteroidota</taxon>
        <taxon>Flavobacteriia</taxon>
        <taxon>Flavobacteriales</taxon>
        <taxon>Flavobacteriaceae</taxon>
        <taxon>Flavobacterium</taxon>
    </lineage>
</organism>
<evidence type="ECO:0000256" key="1">
    <source>
        <dbReference type="ARBA" id="ARBA00022729"/>
    </source>
</evidence>
<name>A0A1G9CDF4_9FLAO</name>
<accession>A0A1G9CDF4</accession>
<dbReference type="NCBIfam" id="TIGR04183">
    <property type="entry name" value="Por_Secre_tail"/>
    <property type="match status" value="1"/>
</dbReference>
<feature type="domain" description="Secretion system C-terminal sorting" evidence="3">
    <location>
        <begin position="168"/>
        <end position="238"/>
    </location>
</feature>
<proteinExistence type="predicted"/>
<dbReference type="AlphaFoldDB" id="A0A1G9CDF4"/>
<evidence type="ECO:0000259" key="3">
    <source>
        <dbReference type="Pfam" id="PF18962"/>
    </source>
</evidence>
<evidence type="ECO:0000313" key="4">
    <source>
        <dbReference type="EMBL" id="SDK49703.1"/>
    </source>
</evidence>
<dbReference type="Proteomes" id="UP000199580">
    <property type="component" value="Unassembled WGS sequence"/>
</dbReference>
<sequence length="240" mass="26628">MKQFYIFILIAFAAQFSQAQPEVLFSTQWKLTYLAVGSESYIPVSNSEVVQVPLQFSTGDFAPTSMSTSVCNTGFGFTEFSSTEPTFSMGEFGRTLIMCNLPENESMEGRYFSFFSENIPGIFTYEVTYLLDFSYTPMLTITNPDGDYAQYTDANLAAKSFTSEKFTISPNPATDYIAIDFGNKTATNATVEIYDTSGKRIRTENLSASNTINVQNLAKGIYFLKLKNGDAASATKFIKI</sequence>
<evidence type="ECO:0000313" key="5">
    <source>
        <dbReference type="Proteomes" id="UP000199580"/>
    </source>
</evidence>
<protein>
    <submittedName>
        <fullName evidence="4">Por secretion system C-terminal sorting domain-containing protein</fullName>
    </submittedName>
</protein>
<dbReference type="InterPro" id="IPR026444">
    <property type="entry name" value="Secre_tail"/>
</dbReference>
<dbReference type="Pfam" id="PF18962">
    <property type="entry name" value="Por_Secre_tail"/>
    <property type="match status" value="1"/>
</dbReference>
<dbReference type="STRING" id="1128970.SAMN04487935_3485"/>
<dbReference type="EMBL" id="FNEZ01000007">
    <property type="protein sequence ID" value="SDK49703.1"/>
    <property type="molecule type" value="Genomic_DNA"/>
</dbReference>
<feature type="signal peptide" evidence="2">
    <location>
        <begin position="1"/>
        <end position="19"/>
    </location>
</feature>
<keyword evidence="5" id="KW-1185">Reference proteome</keyword>